<dbReference type="InterPro" id="IPR050109">
    <property type="entry name" value="HTH-type_TetR-like_transc_reg"/>
</dbReference>
<name>A0ABW5VU39_9MICO</name>
<organism evidence="4 5">
    <name type="scientific">Promicromonospora vindobonensis</name>
    <dbReference type="NCBI Taxonomy" id="195748"/>
    <lineage>
        <taxon>Bacteria</taxon>
        <taxon>Bacillati</taxon>
        <taxon>Actinomycetota</taxon>
        <taxon>Actinomycetes</taxon>
        <taxon>Micrococcales</taxon>
        <taxon>Promicromonosporaceae</taxon>
        <taxon>Promicromonospora</taxon>
    </lineage>
</organism>
<keyword evidence="5" id="KW-1185">Reference proteome</keyword>
<dbReference type="PRINTS" id="PR00455">
    <property type="entry name" value="HTHTETR"/>
</dbReference>
<evidence type="ECO:0000313" key="5">
    <source>
        <dbReference type="Proteomes" id="UP001597479"/>
    </source>
</evidence>
<gene>
    <name evidence="4" type="ORF">ACFS27_16570</name>
</gene>
<dbReference type="InterPro" id="IPR001647">
    <property type="entry name" value="HTH_TetR"/>
</dbReference>
<dbReference type="Gene3D" id="1.10.357.10">
    <property type="entry name" value="Tetracycline Repressor, domain 2"/>
    <property type="match status" value="1"/>
</dbReference>
<reference evidence="5" key="1">
    <citation type="journal article" date="2019" name="Int. J. Syst. Evol. Microbiol.">
        <title>The Global Catalogue of Microorganisms (GCM) 10K type strain sequencing project: providing services to taxonomists for standard genome sequencing and annotation.</title>
        <authorList>
            <consortium name="The Broad Institute Genomics Platform"/>
            <consortium name="The Broad Institute Genome Sequencing Center for Infectious Disease"/>
            <person name="Wu L."/>
            <person name="Ma J."/>
        </authorList>
    </citation>
    <scope>NUCLEOTIDE SEQUENCE [LARGE SCALE GENOMIC DNA]</scope>
    <source>
        <strain evidence="5">CCM 7044</strain>
    </source>
</reference>
<dbReference type="EMBL" id="JBHUOG010000002">
    <property type="protein sequence ID" value="MFD2795174.1"/>
    <property type="molecule type" value="Genomic_DNA"/>
</dbReference>
<evidence type="ECO:0000256" key="1">
    <source>
        <dbReference type="ARBA" id="ARBA00023125"/>
    </source>
</evidence>
<feature type="domain" description="HTH tetR-type" evidence="3">
    <location>
        <begin position="7"/>
        <end position="67"/>
    </location>
</feature>
<dbReference type="PANTHER" id="PTHR30055:SF226">
    <property type="entry name" value="HTH-TYPE TRANSCRIPTIONAL REGULATOR PKSA"/>
    <property type="match status" value="1"/>
</dbReference>
<dbReference type="RefSeq" id="WP_377184996.1">
    <property type="nucleotide sequence ID" value="NZ_JBHUOG010000002.1"/>
</dbReference>
<dbReference type="InterPro" id="IPR009057">
    <property type="entry name" value="Homeodomain-like_sf"/>
</dbReference>
<sequence length="210" mass="22491">MREQAAASTRAAILDAAEALFAEHGYPRVTIARIAQGAGVAQGTVYASFGNKLALVRELTERAAEDDSIGTALSAIAKASDGREIAGLAVQSTGEVVRRHGRLMAVLVNNAAADTEIGEIFGGTEQLLRDRFRLIAARLATVGALRPGLTTARATDVLMYYLSPESWLRLRGLGWGWPACQDWLRRELPFALCGDLGIVADESPRANPME</sequence>
<evidence type="ECO:0000256" key="2">
    <source>
        <dbReference type="PROSITE-ProRule" id="PRU00335"/>
    </source>
</evidence>
<dbReference type="Pfam" id="PF00440">
    <property type="entry name" value="TetR_N"/>
    <property type="match status" value="1"/>
</dbReference>
<dbReference type="PANTHER" id="PTHR30055">
    <property type="entry name" value="HTH-TYPE TRANSCRIPTIONAL REGULATOR RUTR"/>
    <property type="match status" value="1"/>
</dbReference>
<evidence type="ECO:0000313" key="4">
    <source>
        <dbReference type="EMBL" id="MFD2795174.1"/>
    </source>
</evidence>
<feature type="DNA-binding region" description="H-T-H motif" evidence="2">
    <location>
        <begin position="30"/>
        <end position="49"/>
    </location>
</feature>
<comment type="caution">
    <text evidence="4">The sequence shown here is derived from an EMBL/GenBank/DDBJ whole genome shotgun (WGS) entry which is preliminary data.</text>
</comment>
<evidence type="ECO:0000259" key="3">
    <source>
        <dbReference type="PROSITE" id="PS50977"/>
    </source>
</evidence>
<proteinExistence type="predicted"/>
<protein>
    <submittedName>
        <fullName evidence="4">TetR/AcrR family transcriptional regulator</fullName>
    </submittedName>
</protein>
<dbReference type="PROSITE" id="PS50977">
    <property type="entry name" value="HTH_TETR_2"/>
    <property type="match status" value="1"/>
</dbReference>
<dbReference type="SUPFAM" id="SSF46689">
    <property type="entry name" value="Homeodomain-like"/>
    <property type="match status" value="1"/>
</dbReference>
<keyword evidence="1 2" id="KW-0238">DNA-binding</keyword>
<dbReference type="Proteomes" id="UP001597479">
    <property type="component" value="Unassembled WGS sequence"/>
</dbReference>
<accession>A0ABW5VU39</accession>